<dbReference type="AlphaFoldDB" id="A0A544THS3"/>
<feature type="transmembrane region" description="Helical" evidence="2">
    <location>
        <begin position="57"/>
        <end position="77"/>
    </location>
</feature>
<protein>
    <submittedName>
        <fullName evidence="3">Uncharacterized protein</fullName>
    </submittedName>
</protein>
<evidence type="ECO:0000256" key="2">
    <source>
        <dbReference type="SAM" id="Phobius"/>
    </source>
</evidence>
<keyword evidence="2" id="KW-0812">Transmembrane</keyword>
<comment type="caution">
    <text evidence="3">The sequence shown here is derived from an EMBL/GenBank/DDBJ whole genome shotgun (WGS) entry which is preliminary data.</text>
</comment>
<keyword evidence="4" id="KW-1185">Reference proteome</keyword>
<feature type="region of interest" description="Disordered" evidence="1">
    <location>
        <begin position="81"/>
        <end position="116"/>
    </location>
</feature>
<dbReference type="Proteomes" id="UP000317316">
    <property type="component" value="Unassembled WGS sequence"/>
</dbReference>
<keyword evidence="2" id="KW-0472">Membrane</keyword>
<proteinExistence type="predicted"/>
<organism evidence="3 4">
    <name type="scientific">Psychrobacillus lasiicapitis</name>
    <dbReference type="NCBI Taxonomy" id="1636719"/>
    <lineage>
        <taxon>Bacteria</taxon>
        <taxon>Bacillati</taxon>
        <taxon>Bacillota</taxon>
        <taxon>Bacilli</taxon>
        <taxon>Bacillales</taxon>
        <taxon>Bacillaceae</taxon>
        <taxon>Psychrobacillus</taxon>
    </lineage>
</organism>
<gene>
    <name evidence="3" type="ORF">FG382_02250</name>
</gene>
<sequence length="415" mass="47014">MSDRKKEETSIDELLQNMPKFTDHRSKEEVYNRVKIEIEAQVKEEKRKIMVMSFSKWMPFVVSVAAILLLTFLVSSYTNQEEKSMSNDSTEQSENLRTMDAKEESETVMEEDAAPQQANEMTAMTKMLDTPIELIPLHKTTSVYEESINGGTVFHFSLVENALTVPISIIIPKERMEADFPDGTPTSLQLYERYAAQIDEEALGFMEYHPYKGYFVVEGNVLKHYLPNDHGYDRASGSTTTYEQSLNEIFTDFDSILPVNEDGTTIVWDQAGEIKEPRKLPGSSGHYNFYIYHASNGEDYLSPSFGNTYKSLSEALLAMKDVENDFYTSVIPSNVSYTYSEQNGTAVVRFDEQLDLEALDPFAATRLIEAFALTAASFGEEVKLENLVQQQWAEFDLTKSLPVPLGPNGFIMSDK</sequence>
<evidence type="ECO:0000313" key="4">
    <source>
        <dbReference type="Proteomes" id="UP000317316"/>
    </source>
</evidence>
<name>A0A544THS3_9BACI</name>
<dbReference type="RefSeq" id="WP_142537237.1">
    <property type="nucleotide sequence ID" value="NZ_BMIE01000002.1"/>
</dbReference>
<evidence type="ECO:0000313" key="3">
    <source>
        <dbReference type="EMBL" id="TQR16996.1"/>
    </source>
</evidence>
<dbReference type="EMBL" id="VDGH01000001">
    <property type="protein sequence ID" value="TQR16996.1"/>
    <property type="molecule type" value="Genomic_DNA"/>
</dbReference>
<dbReference type="OrthoDB" id="2965336at2"/>
<accession>A0A544THS3</accession>
<reference evidence="3 4" key="1">
    <citation type="submission" date="2019-05" db="EMBL/GenBank/DDBJ databases">
        <title>Psychrobacillus vulpis sp. nov., a new species isolated from feces of a red fox that inhabits in The Tablas de Daimiel Natural Park, Albacete, Spain.</title>
        <authorList>
            <person name="Rodriguez M."/>
            <person name="Reina J.C."/>
            <person name="Bejar V."/>
            <person name="Llamas I."/>
        </authorList>
    </citation>
    <scope>NUCLEOTIDE SEQUENCE [LARGE SCALE GENOMIC DNA]</scope>
    <source>
        <strain evidence="3 4">NEAU-3TGS17</strain>
    </source>
</reference>
<feature type="compositionally biased region" description="Polar residues" evidence="1">
    <location>
        <begin position="86"/>
        <end position="96"/>
    </location>
</feature>
<evidence type="ECO:0000256" key="1">
    <source>
        <dbReference type="SAM" id="MobiDB-lite"/>
    </source>
</evidence>
<keyword evidence="2" id="KW-1133">Transmembrane helix</keyword>